<comment type="caution">
    <text evidence="4">The sequence shown here is derived from an EMBL/GenBank/DDBJ whole genome shotgun (WGS) entry which is preliminary data.</text>
</comment>
<reference evidence="4 5" key="1">
    <citation type="submission" date="2015-09" db="EMBL/GenBank/DDBJ databases">
        <title>Draft genome of a European isolate of the apple canker pathogen Neonectria ditissima.</title>
        <authorList>
            <person name="Gomez-Cortecero A."/>
            <person name="Harrison R.J."/>
            <person name="Armitage A.D."/>
        </authorList>
    </citation>
    <scope>NUCLEOTIDE SEQUENCE [LARGE SCALE GENOMIC DNA]</scope>
    <source>
        <strain evidence="4 5">R09/05</strain>
    </source>
</reference>
<feature type="region of interest" description="Disordered" evidence="1">
    <location>
        <begin position="665"/>
        <end position="707"/>
    </location>
</feature>
<evidence type="ECO:0000313" key="4">
    <source>
        <dbReference type="EMBL" id="KPM42758.1"/>
    </source>
</evidence>
<proteinExistence type="predicted"/>
<accession>A0A0P7BAU5</accession>
<feature type="transmembrane region" description="Helical" evidence="2">
    <location>
        <begin position="41"/>
        <end position="59"/>
    </location>
</feature>
<evidence type="ECO:0000256" key="1">
    <source>
        <dbReference type="SAM" id="MobiDB-lite"/>
    </source>
</evidence>
<dbReference type="Pfam" id="PF05686">
    <property type="entry name" value="Glyco_transf_90"/>
    <property type="match status" value="1"/>
</dbReference>
<dbReference type="PANTHER" id="PTHR12203">
    <property type="entry name" value="KDEL LYS-ASP-GLU-LEU CONTAINING - RELATED"/>
    <property type="match status" value="1"/>
</dbReference>
<keyword evidence="5" id="KW-1185">Reference proteome</keyword>
<feature type="transmembrane region" description="Helical" evidence="2">
    <location>
        <begin position="80"/>
        <end position="101"/>
    </location>
</feature>
<dbReference type="InterPro" id="IPR006598">
    <property type="entry name" value="CAP10"/>
</dbReference>
<evidence type="ECO:0000313" key="5">
    <source>
        <dbReference type="Proteomes" id="UP000050424"/>
    </source>
</evidence>
<dbReference type="Proteomes" id="UP000050424">
    <property type="component" value="Unassembled WGS sequence"/>
</dbReference>
<sequence length="707" mass="79809">MCLLPNSSWFSSTLVNTVWGTALAASFAALTLFNWSLRGSALSTVPVAASLVVYSAFLPRIAKSPRFIPQIDIEDAIAPLSFRVVMVLMVVLCARTMSFGFPQNNVMSTSSLGMAKALAWFYTARTAEYSSWSTATVIGTFGITSTRNPFAQPSGTQAISHVISSFLSLGQVIGILPKQAKARSALWTFCLVPLIPYLLNTVAIRIASAPSFHTLEHPVEALIHSASRDFEDMLQKQSKSYPAAYDEYQRRYGIQPPSGFGGWYEFAVSRNSTLIDEFDVIYDTVSPFWRISGREVLETISHVRNAPNMDLWHCEYSGAAAKTRCSHPYRTFDRHIELLFNNLLDGLPGILPDVQFLVNHIDEPRVLVPPSSSTRDTESQKTRRFNTINMSNRPTWKAITRFCATQPRSRSKAKHLVETFGLPFVTDISSAMDLCQHPEYSAMHGLFMSPMSFRLIEGLVPILSTGSPSTMGDILFPSPAYIEAEFQYDDAHDIDWDQKRNNMYWAGSTTGGFGREDQWQYYHRQRFVKLAQNLGRQRHHYLREEEGVVEHVESSFLNSRLFDVAFTRIFQCQRKSCRDQDAYFNTKTWADKDQALRSRLVFDIDGNGISGRYYKLLASRSLPIKQTIFREWHNDRLAPWVHYIPASQGMEEIPELISYLTSTESGKQQAKEIAERGRRAGKTTGPEETSKLIISEAATAKGNRDKN</sequence>
<feature type="domain" description="Glycosyl transferase CAP10" evidence="3">
    <location>
        <begin position="421"/>
        <end position="696"/>
    </location>
</feature>
<evidence type="ECO:0000256" key="2">
    <source>
        <dbReference type="SAM" id="Phobius"/>
    </source>
</evidence>
<protein>
    <recommendedName>
        <fullName evidence="3">Glycosyl transferase CAP10 domain-containing protein</fullName>
    </recommendedName>
</protein>
<keyword evidence="2" id="KW-0812">Transmembrane</keyword>
<gene>
    <name evidence="4" type="ORF">AK830_g3823</name>
</gene>
<keyword evidence="2" id="KW-1133">Transmembrane helix</keyword>
<feature type="transmembrane region" description="Helical" evidence="2">
    <location>
        <begin position="12"/>
        <end position="35"/>
    </location>
</feature>
<dbReference type="OrthoDB" id="202415at2759"/>
<dbReference type="SMART" id="SM00672">
    <property type="entry name" value="CAP10"/>
    <property type="match status" value="1"/>
</dbReference>
<evidence type="ECO:0000259" key="3">
    <source>
        <dbReference type="SMART" id="SM00672"/>
    </source>
</evidence>
<organism evidence="4 5">
    <name type="scientific">Neonectria ditissima</name>
    <dbReference type="NCBI Taxonomy" id="78410"/>
    <lineage>
        <taxon>Eukaryota</taxon>
        <taxon>Fungi</taxon>
        <taxon>Dikarya</taxon>
        <taxon>Ascomycota</taxon>
        <taxon>Pezizomycotina</taxon>
        <taxon>Sordariomycetes</taxon>
        <taxon>Hypocreomycetidae</taxon>
        <taxon>Hypocreales</taxon>
        <taxon>Nectriaceae</taxon>
        <taxon>Neonectria</taxon>
    </lineage>
</organism>
<keyword evidence="2" id="KW-0472">Membrane</keyword>
<feature type="transmembrane region" description="Helical" evidence="2">
    <location>
        <begin position="185"/>
        <end position="207"/>
    </location>
</feature>
<name>A0A0P7BAU5_9HYPO</name>
<feature type="compositionally biased region" description="Basic and acidic residues" evidence="1">
    <location>
        <begin position="669"/>
        <end position="678"/>
    </location>
</feature>
<dbReference type="InterPro" id="IPR051091">
    <property type="entry name" value="O-Glucosyltr/Glycosyltrsf_90"/>
</dbReference>
<dbReference type="AlphaFoldDB" id="A0A0P7BAU5"/>
<dbReference type="PANTHER" id="PTHR12203:SF61">
    <property type="entry name" value="CAPSULE PROTEIN"/>
    <property type="match status" value="1"/>
</dbReference>
<dbReference type="EMBL" id="LKCW01000043">
    <property type="protein sequence ID" value="KPM42758.1"/>
    <property type="molecule type" value="Genomic_DNA"/>
</dbReference>